<gene>
    <name evidence="2" type="ORF">F1B92_01415</name>
</gene>
<proteinExistence type="predicted"/>
<dbReference type="SUPFAM" id="SSF46785">
    <property type="entry name" value="Winged helix' DNA-binding domain"/>
    <property type="match status" value="1"/>
</dbReference>
<evidence type="ECO:0000313" key="2">
    <source>
        <dbReference type="EMBL" id="MSN95865.1"/>
    </source>
</evidence>
<dbReference type="AlphaFoldDB" id="A0A6L5WIP1"/>
<dbReference type="InterPro" id="IPR036388">
    <property type="entry name" value="WH-like_DNA-bd_sf"/>
</dbReference>
<feature type="domain" description="HTH lysR-type" evidence="1">
    <location>
        <begin position="123"/>
        <end position="169"/>
    </location>
</feature>
<dbReference type="PANTHER" id="PTHR30432">
    <property type="entry name" value="TRANSCRIPTIONAL REGULATOR MODE"/>
    <property type="match status" value="1"/>
</dbReference>
<dbReference type="InterPro" id="IPR036390">
    <property type="entry name" value="WH_DNA-bd_sf"/>
</dbReference>
<reference evidence="2 3" key="1">
    <citation type="submission" date="2019-09" db="EMBL/GenBank/DDBJ databases">
        <authorList>
            <person name="Silva M."/>
            <person name="Pereira G."/>
            <person name="Lopes-Da-Costa L."/>
            <person name="Silva E."/>
        </authorList>
    </citation>
    <scope>NUCLEOTIDE SEQUENCE [LARGE SCALE GENOMIC DNA]</scope>
    <source>
        <strain evidence="2 3">FMV-PI01</strain>
    </source>
</reference>
<protein>
    <submittedName>
        <fullName evidence="2">LysR family transcriptional regulator</fullName>
    </submittedName>
</protein>
<sequence length="213" mass="24178">MAGVDVSEVGKMATLIGVKISNCELGQFGEYKKEISPLSIKALYDLDKFVDEKDRVFCKDARFVAKKVGLKSVRSVLKSKNIDVKYCLLGCFKEKKGKKMLVKTKTWIENAKGELLFGKGKTEVLDVISQTGSIKAASEMLDMNYKKCWTHLKILEKNFNDTLFETKQGGGEEAGTRLKPKAYELMSAYKQLEKEIDEFANRRFKELFLEKDS</sequence>
<dbReference type="Pfam" id="PF00126">
    <property type="entry name" value="HTH_1"/>
    <property type="match status" value="1"/>
</dbReference>
<dbReference type="EMBL" id="VWSJ01000003">
    <property type="protein sequence ID" value="MSN95865.1"/>
    <property type="molecule type" value="Genomic_DNA"/>
</dbReference>
<name>A0A6L5WIP1_9BACT</name>
<dbReference type="InterPro" id="IPR000847">
    <property type="entry name" value="LysR_HTH_N"/>
</dbReference>
<evidence type="ECO:0000313" key="3">
    <source>
        <dbReference type="Proteomes" id="UP000476338"/>
    </source>
</evidence>
<organism evidence="2 3">
    <name type="scientific">Campylobacter portucalensis</name>
    <dbReference type="NCBI Taxonomy" id="2608384"/>
    <lineage>
        <taxon>Bacteria</taxon>
        <taxon>Pseudomonadati</taxon>
        <taxon>Campylobacterota</taxon>
        <taxon>Epsilonproteobacteria</taxon>
        <taxon>Campylobacterales</taxon>
        <taxon>Campylobacteraceae</taxon>
        <taxon>Campylobacter</taxon>
    </lineage>
</organism>
<dbReference type="Proteomes" id="UP000476338">
    <property type="component" value="Unassembled WGS sequence"/>
</dbReference>
<dbReference type="GO" id="GO:0003700">
    <property type="term" value="F:DNA-binding transcription factor activity"/>
    <property type="evidence" value="ECO:0007669"/>
    <property type="project" value="InterPro"/>
</dbReference>
<reference evidence="2 3" key="2">
    <citation type="submission" date="2020-03" db="EMBL/GenBank/DDBJ databases">
        <title>Campylobacter portucalensis sp. nov., a new species of Campylobacter isolated from the reproductive tract of bulls.</title>
        <authorList>
            <person name="Silva M.F."/>
            <person name="Pereira G."/>
            <person name="Carneiro C."/>
            <person name="Hemphill A."/>
            <person name="Mateus L."/>
            <person name="Lopes-Da-Costa L."/>
            <person name="Silva E."/>
        </authorList>
    </citation>
    <scope>NUCLEOTIDE SEQUENCE [LARGE SCALE GENOMIC DNA]</scope>
    <source>
        <strain evidence="2 3">FMV-PI01</strain>
    </source>
</reference>
<evidence type="ECO:0000259" key="1">
    <source>
        <dbReference type="Pfam" id="PF00126"/>
    </source>
</evidence>
<keyword evidence="3" id="KW-1185">Reference proteome</keyword>
<accession>A0A6L5WIP1</accession>
<comment type="caution">
    <text evidence="2">The sequence shown here is derived from an EMBL/GenBank/DDBJ whole genome shotgun (WGS) entry which is preliminary data.</text>
</comment>
<dbReference type="PANTHER" id="PTHR30432:SF1">
    <property type="entry name" value="DNA-BINDING TRANSCRIPTIONAL DUAL REGULATOR MODE"/>
    <property type="match status" value="1"/>
</dbReference>
<dbReference type="Gene3D" id="1.10.10.10">
    <property type="entry name" value="Winged helix-like DNA-binding domain superfamily/Winged helix DNA-binding domain"/>
    <property type="match status" value="1"/>
</dbReference>
<dbReference type="InterPro" id="IPR051815">
    <property type="entry name" value="Molybdate_resp_trans_reg"/>
</dbReference>